<accession>A0AA97AHJ3</accession>
<evidence type="ECO:0000256" key="1">
    <source>
        <dbReference type="ARBA" id="ARBA00023125"/>
    </source>
</evidence>
<feature type="DNA-binding region" description="H-T-H motif" evidence="2">
    <location>
        <begin position="29"/>
        <end position="48"/>
    </location>
</feature>
<protein>
    <submittedName>
        <fullName evidence="4">TetR/AcrR family transcriptional regulator</fullName>
    </submittedName>
</protein>
<dbReference type="EMBL" id="CP053586">
    <property type="protein sequence ID" value="WNZ25530.1"/>
    <property type="molecule type" value="Genomic_DNA"/>
</dbReference>
<gene>
    <name evidence="4" type="ORF">HJG54_23565</name>
</gene>
<dbReference type="InterPro" id="IPR009057">
    <property type="entry name" value="Homeodomain-like_sf"/>
</dbReference>
<name>A0AA97AHJ3_9CYAN</name>
<organism evidence="4">
    <name type="scientific">Leptolyngbya sp. NK1-12</name>
    <dbReference type="NCBI Taxonomy" id="2547451"/>
    <lineage>
        <taxon>Bacteria</taxon>
        <taxon>Bacillati</taxon>
        <taxon>Cyanobacteriota</taxon>
        <taxon>Cyanophyceae</taxon>
        <taxon>Leptolyngbyales</taxon>
        <taxon>Leptolyngbyaceae</taxon>
        <taxon>Leptolyngbya group</taxon>
        <taxon>Leptolyngbya</taxon>
    </lineage>
</organism>
<feature type="domain" description="HTH tetR-type" evidence="3">
    <location>
        <begin position="6"/>
        <end position="66"/>
    </location>
</feature>
<dbReference type="RefSeq" id="WP_316431686.1">
    <property type="nucleotide sequence ID" value="NZ_CP053586.1"/>
</dbReference>
<dbReference type="AlphaFoldDB" id="A0AA97AHJ3"/>
<dbReference type="PANTHER" id="PTHR43479">
    <property type="entry name" value="ACREF/ENVCD OPERON REPRESSOR-RELATED"/>
    <property type="match status" value="1"/>
</dbReference>
<dbReference type="SUPFAM" id="SSF46689">
    <property type="entry name" value="Homeodomain-like"/>
    <property type="match status" value="1"/>
</dbReference>
<reference evidence="4" key="1">
    <citation type="submission" date="2020-05" db="EMBL/GenBank/DDBJ databases">
        <authorList>
            <person name="Zhu T."/>
            <person name="Keshari N."/>
            <person name="Lu X."/>
        </authorList>
    </citation>
    <scope>NUCLEOTIDE SEQUENCE</scope>
    <source>
        <strain evidence="4">NK1-12</strain>
    </source>
</reference>
<keyword evidence="1 2" id="KW-0238">DNA-binding</keyword>
<dbReference type="GO" id="GO:0003677">
    <property type="term" value="F:DNA binding"/>
    <property type="evidence" value="ECO:0007669"/>
    <property type="project" value="UniProtKB-UniRule"/>
</dbReference>
<dbReference type="Pfam" id="PF00440">
    <property type="entry name" value="TetR_N"/>
    <property type="match status" value="1"/>
</dbReference>
<proteinExistence type="predicted"/>
<dbReference type="InterPro" id="IPR050624">
    <property type="entry name" value="HTH-type_Tx_Regulator"/>
</dbReference>
<dbReference type="Gene3D" id="1.10.357.10">
    <property type="entry name" value="Tetracycline Repressor, domain 2"/>
    <property type="match status" value="1"/>
</dbReference>
<dbReference type="PROSITE" id="PS50977">
    <property type="entry name" value="HTH_TETR_2"/>
    <property type="match status" value="1"/>
</dbReference>
<dbReference type="PANTHER" id="PTHR43479:SF11">
    <property type="entry name" value="ACREF_ENVCD OPERON REPRESSOR-RELATED"/>
    <property type="match status" value="1"/>
</dbReference>
<dbReference type="InterPro" id="IPR001647">
    <property type="entry name" value="HTH_TetR"/>
</dbReference>
<evidence type="ECO:0000256" key="2">
    <source>
        <dbReference type="PROSITE-ProRule" id="PRU00335"/>
    </source>
</evidence>
<evidence type="ECO:0000259" key="3">
    <source>
        <dbReference type="PROSITE" id="PS50977"/>
    </source>
</evidence>
<sequence>MKTGERFTRDAWFEIGLQLLATEGEKALTIDRLCQTAERTKGSFYHHFKSHDEFVTALLAYWQFEYTNRIIARVEQLEDLSDRRRELDRLAASVDSRLERAIRRWSGVDERVQFMLKQVDEQRIQYLAKLICELGQPTEEMAYELAVIEYAAFVGLQQLFPEAESQWIERLIHRVTQLISSEK</sequence>
<evidence type="ECO:0000313" key="4">
    <source>
        <dbReference type="EMBL" id="WNZ25530.1"/>
    </source>
</evidence>